<dbReference type="EMBL" id="SIRE01000016">
    <property type="protein sequence ID" value="TBL75594.1"/>
    <property type="molecule type" value="Genomic_DNA"/>
</dbReference>
<name>A0A4V2J3U0_9BACL</name>
<comment type="caution">
    <text evidence="3">The sequence shown here is derived from an EMBL/GenBank/DDBJ whole genome shotgun (WGS) entry which is preliminary data.</text>
</comment>
<evidence type="ECO:0000313" key="3">
    <source>
        <dbReference type="EMBL" id="TBL75594.1"/>
    </source>
</evidence>
<keyword evidence="4" id="KW-1185">Reference proteome</keyword>
<dbReference type="GO" id="GO:0003677">
    <property type="term" value="F:DNA binding"/>
    <property type="evidence" value="ECO:0007669"/>
    <property type="project" value="InterPro"/>
</dbReference>
<dbReference type="InterPro" id="IPR013762">
    <property type="entry name" value="Integrase-like_cat_sf"/>
</dbReference>
<organism evidence="3 4">
    <name type="scientific">Paenibacillus thalictri</name>
    <dbReference type="NCBI Taxonomy" id="2527873"/>
    <lineage>
        <taxon>Bacteria</taxon>
        <taxon>Bacillati</taxon>
        <taxon>Bacillota</taxon>
        <taxon>Bacilli</taxon>
        <taxon>Bacillales</taxon>
        <taxon>Paenibacillaceae</taxon>
        <taxon>Paenibacillus</taxon>
    </lineage>
</organism>
<dbReference type="GO" id="GO:0015074">
    <property type="term" value="P:DNA integration"/>
    <property type="evidence" value="ECO:0007669"/>
    <property type="project" value="InterPro"/>
</dbReference>
<dbReference type="OrthoDB" id="9803188at2"/>
<dbReference type="PROSITE" id="PS51898">
    <property type="entry name" value="TYR_RECOMBINASE"/>
    <property type="match status" value="1"/>
</dbReference>
<feature type="domain" description="Tyr recombinase" evidence="2">
    <location>
        <begin position="1"/>
        <end position="101"/>
    </location>
</feature>
<dbReference type="InterPro" id="IPR011010">
    <property type="entry name" value="DNA_brk_join_enz"/>
</dbReference>
<dbReference type="SUPFAM" id="SSF56349">
    <property type="entry name" value="DNA breaking-rejoining enzymes"/>
    <property type="match status" value="1"/>
</dbReference>
<accession>A0A4V2J3U0</accession>
<dbReference type="Proteomes" id="UP000293142">
    <property type="component" value="Unassembled WGS sequence"/>
</dbReference>
<gene>
    <name evidence="3" type="ORF">EYB31_21595</name>
</gene>
<dbReference type="CDD" id="cd01189">
    <property type="entry name" value="INT_ICEBs1_C_like"/>
    <property type="match status" value="1"/>
</dbReference>
<dbReference type="GO" id="GO:0006310">
    <property type="term" value="P:DNA recombination"/>
    <property type="evidence" value="ECO:0007669"/>
    <property type="project" value="UniProtKB-KW"/>
</dbReference>
<evidence type="ECO:0000259" key="2">
    <source>
        <dbReference type="PROSITE" id="PS51898"/>
    </source>
</evidence>
<dbReference type="InterPro" id="IPR002104">
    <property type="entry name" value="Integrase_catalytic"/>
</dbReference>
<dbReference type="Pfam" id="PF00589">
    <property type="entry name" value="Phage_integrase"/>
    <property type="match status" value="1"/>
</dbReference>
<protein>
    <submittedName>
        <fullName evidence="3">Site-specific integrase</fullName>
    </submittedName>
</protein>
<keyword evidence="1" id="KW-0233">DNA recombination</keyword>
<evidence type="ECO:0000313" key="4">
    <source>
        <dbReference type="Proteomes" id="UP000293142"/>
    </source>
</evidence>
<proteinExistence type="predicted"/>
<evidence type="ECO:0000256" key="1">
    <source>
        <dbReference type="ARBA" id="ARBA00023172"/>
    </source>
</evidence>
<reference evidence="3 4" key="1">
    <citation type="submission" date="2019-02" db="EMBL/GenBank/DDBJ databases">
        <title>Paenibacillus sp. nov., isolated from surface-sterilized tissue of Thalictrum simplex L.</title>
        <authorList>
            <person name="Tuo L."/>
        </authorList>
    </citation>
    <scope>NUCLEOTIDE SEQUENCE [LARGE SCALE GENOMIC DNA]</scope>
    <source>
        <strain evidence="3 4">N2SHLJ1</strain>
    </source>
</reference>
<dbReference type="AlphaFoldDB" id="A0A4V2J3U0"/>
<sequence>MRKETALGRSAIFQDNDLIICTTVGTPVNPRNLLRTFYALMKKADVPKIRFHDLRHTVATLMLSRNINPKVVKEILGHSDIRVTLDTYSHVLPSVHKETAQQYGNMLFGVEQGSMEREASLAVMPTGLFNSSSESSTTIQ</sequence>
<dbReference type="Gene3D" id="1.10.443.10">
    <property type="entry name" value="Intergrase catalytic core"/>
    <property type="match status" value="1"/>
</dbReference>